<dbReference type="GO" id="GO:0004553">
    <property type="term" value="F:hydrolase activity, hydrolyzing O-glycosyl compounds"/>
    <property type="evidence" value="ECO:0007669"/>
    <property type="project" value="UniProtKB-ARBA"/>
</dbReference>
<dbReference type="SMART" id="SM00060">
    <property type="entry name" value="FN3"/>
    <property type="match status" value="2"/>
</dbReference>
<dbReference type="GO" id="GO:0071966">
    <property type="term" value="P:fungal-type cell wall polysaccharide metabolic process"/>
    <property type="evidence" value="ECO:0007669"/>
    <property type="project" value="TreeGrafter"/>
</dbReference>
<feature type="signal peptide" evidence="2">
    <location>
        <begin position="1"/>
        <end position="21"/>
    </location>
</feature>
<accession>A0A2G1VR28</accession>
<proteinExistence type="predicted"/>
<name>A0A2G1VR28_9FLAO</name>
<dbReference type="Gene3D" id="3.20.20.80">
    <property type="entry name" value="Glycosidases"/>
    <property type="match status" value="1"/>
</dbReference>
<dbReference type="Pfam" id="PF11790">
    <property type="entry name" value="Glyco_hydro_cc"/>
    <property type="match status" value="1"/>
</dbReference>
<dbReference type="SUPFAM" id="SSF51445">
    <property type="entry name" value="(Trans)glycosidases"/>
    <property type="match status" value="1"/>
</dbReference>
<comment type="caution">
    <text evidence="4">The sequence shown here is derived from an EMBL/GenBank/DDBJ whole genome shotgun (WGS) entry which is preliminary data.</text>
</comment>
<feature type="chain" id="PRO_5013699627" description="Fibronectin type-III domain-containing protein" evidence="2">
    <location>
        <begin position="22"/>
        <end position="1566"/>
    </location>
</feature>
<evidence type="ECO:0000256" key="2">
    <source>
        <dbReference type="SAM" id="SignalP"/>
    </source>
</evidence>
<dbReference type="InterPro" id="IPR026444">
    <property type="entry name" value="Secre_tail"/>
</dbReference>
<evidence type="ECO:0000313" key="4">
    <source>
        <dbReference type="EMBL" id="PHQ29080.1"/>
    </source>
</evidence>
<evidence type="ECO:0000259" key="3">
    <source>
        <dbReference type="PROSITE" id="PS50853"/>
    </source>
</evidence>
<evidence type="ECO:0000256" key="1">
    <source>
        <dbReference type="ARBA" id="ARBA00022729"/>
    </source>
</evidence>
<protein>
    <recommendedName>
        <fullName evidence="3">Fibronectin type-III domain-containing protein</fullName>
    </recommendedName>
</protein>
<dbReference type="Pfam" id="PF13385">
    <property type="entry name" value="Laminin_G_3"/>
    <property type="match status" value="1"/>
</dbReference>
<dbReference type="RefSeq" id="WP_099646282.1">
    <property type="nucleotide sequence ID" value="NZ_KZ319291.1"/>
</dbReference>
<dbReference type="SUPFAM" id="SSF49265">
    <property type="entry name" value="Fibronectin type III"/>
    <property type="match status" value="1"/>
</dbReference>
<dbReference type="EMBL" id="NQXA01000008">
    <property type="protein sequence ID" value="PHQ29080.1"/>
    <property type="molecule type" value="Genomic_DNA"/>
</dbReference>
<dbReference type="CDD" id="cd00063">
    <property type="entry name" value="FN3"/>
    <property type="match status" value="2"/>
</dbReference>
<keyword evidence="5" id="KW-1185">Reference proteome</keyword>
<dbReference type="SUPFAM" id="SSF49899">
    <property type="entry name" value="Concanavalin A-like lectins/glucanases"/>
    <property type="match status" value="1"/>
</dbReference>
<dbReference type="InterPro" id="IPR024655">
    <property type="entry name" value="Asl1_glyco_hydro_catalytic"/>
</dbReference>
<dbReference type="Gene3D" id="2.60.120.200">
    <property type="match status" value="1"/>
</dbReference>
<dbReference type="OrthoDB" id="9809583at2"/>
<dbReference type="Gene3D" id="2.60.40.10">
    <property type="entry name" value="Immunoglobulins"/>
    <property type="match status" value="3"/>
</dbReference>
<dbReference type="PANTHER" id="PTHR34154:SF3">
    <property type="entry name" value="ALKALI-SENSITIVE LINKAGE PROTEIN 1"/>
    <property type="match status" value="1"/>
</dbReference>
<dbReference type="InterPro" id="IPR013783">
    <property type="entry name" value="Ig-like_fold"/>
</dbReference>
<dbReference type="InterPro" id="IPR036116">
    <property type="entry name" value="FN3_sf"/>
</dbReference>
<sequence>MKQHYLFLLVIITLSLTNLRAQVPAFPVQSSLNENLRTQAVFDSSKDTVKLHTQNASHFSLEFPAQIDAATGRGLDVFYKNKLGRGFRTSLSKTELNLTTDLNAPQNLSLSVDNAQKQTYRYIVDGDDLHIYLDGYYLTSQKLEQISGSDSANPVTYGPDNLLGAWAGTPGNNSGKPTDYGWSNNQITSIFNTANAGSGVRYMDLSSGHVLDSDGSTFNGRLMYIRWDGNDYSTSTYSYPIDLKVGASYEFSWLYELVANTSPGAKLQVAISSDQAGTNRLFSESYTTAANFRLREGKLAFTAPASGKHYLTITGDWGLYGIGQLQLKSSDLINKWDGLAIDQKGSPDQYGWASTDAGVNWATANSTAGVRYLDVTSGHLLEEDDGNFEGRILALNWENVSGTRKFSFPIDLQADQTYEFSALAEGLNGTTSDLTWSIAGNPDGSSVLKTTSFPVSDRLKTQALTFTPSADGTFFLIVEAASGSFGLANLSVLKKETEELIIGRNHNEGTLNATLDYISFEADTFAPTPVSAPSTVEQTITSQNLSSISYAKTNLNLTGNTRLHLSNPVNPLINARLNISDDAVVYFDKLRPSEVIASVLQFIRVDGANAVEGTNVSVSASGAGSRLTTYASDYSPLTVYTEENYGGQSQTFVTVTPHNNLGDLDNKIKSLKLKKGFMATLASNANGTGYSRVFIAEDEDLEIPVLQPYLYGTVSFIRTMKWHEVSKKGLAGGGDAEQAALDITWYYNWNTGLNSSPNIEYVPIRQTRWWPDLGPANTKEGYTHLLGYNEPDRPDQANLDVQGAIDGWPGLLQSGLRLGSPATSDPFNPWLGDFMQQAEARNYRVDYMAIHCYWYKSPSQWASDLQNIYNRYKRPLWITEWNIGANWTGNNFPDGPQVLTDANAQKHKNDLIAILDLLDNTDYVERYSIYNWVEDARAMFVTIDDAFRSRNPNHTNYEWLKTAPVVASWEGDSGTIKVVLTPAGQYYAANASEKAFKTAYEYTTTWKPLAPVLEYEVADDYKSIDLKWTGNNFDLISKYVVERKLEGESNFSAFFETEDFTVLTKEDGIQEKADYRIRAIGKDGTASPWSNVVQFVKEELPQAPTGFTGEALSPFRIALNWEAPANASSYVLQRAAIANGTYTDIASNFSELTFIDENLTASTTYYYRVAALNTAGTGTFTETLAVTTPAVSIPDAVNGVRIGAADAQVSLFWDARYDESYYIKRADAADGNFETLATVTGTPYVDQNLTNGTSYFFKIVPFTAAGEQENNEIFEAKPQDGRHLYFNFEGEGDKVLDVWNMKDALAMTTFTRETGAKQNAIHLTGGGYIQLPEGVVSALTDFTVSTWIKLDQLSNWNRVFDFGTGTDNWMALEAANGSGKFQYEIEHDGTRNRVSTDLTLSLNEWMHVAIVQAGNTATLYVNGNAAGSAEVTLKPADLGNTTANYLGKSQYPDPLSQISYDEFKIFNYGLPKEEIEKLADTERLGTEKNSSSDKGIQLFSANSTLYCNYSGDASASYRLYTITGQLLGNGNLANGVTNTLGQFSSGIYIVQVATNTKTESIKVIVD</sequence>
<dbReference type="PANTHER" id="PTHR34154">
    <property type="entry name" value="ALKALI-SENSITIVE LINKAGE PROTEIN 1"/>
    <property type="match status" value="1"/>
</dbReference>
<dbReference type="Proteomes" id="UP000229433">
    <property type="component" value="Unassembled WGS sequence"/>
</dbReference>
<dbReference type="InterPro" id="IPR053183">
    <property type="entry name" value="ASL1"/>
</dbReference>
<evidence type="ECO:0000313" key="5">
    <source>
        <dbReference type="Proteomes" id="UP000229433"/>
    </source>
</evidence>
<keyword evidence="1 2" id="KW-0732">Signal</keyword>
<dbReference type="InterPro" id="IPR013320">
    <property type="entry name" value="ConA-like_dom_sf"/>
</dbReference>
<dbReference type="InterPro" id="IPR003961">
    <property type="entry name" value="FN3_dom"/>
</dbReference>
<gene>
    <name evidence="4" type="ORF">CJ305_10730</name>
</gene>
<dbReference type="Gene3D" id="2.60.20.10">
    <property type="entry name" value="Crystallins"/>
    <property type="match status" value="1"/>
</dbReference>
<organism evidence="4 5">
    <name type="scientific">Leeuwenhoekiella nanhaiensis</name>
    <dbReference type="NCBI Taxonomy" id="1655491"/>
    <lineage>
        <taxon>Bacteria</taxon>
        <taxon>Pseudomonadati</taxon>
        <taxon>Bacteroidota</taxon>
        <taxon>Flavobacteriia</taxon>
        <taxon>Flavobacteriales</taxon>
        <taxon>Flavobacteriaceae</taxon>
        <taxon>Leeuwenhoekiella</taxon>
    </lineage>
</organism>
<dbReference type="PROSITE" id="PS50853">
    <property type="entry name" value="FN3"/>
    <property type="match status" value="1"/>
</dbReference>
<dbReference type="NCBIfam" id="TIGR04183">
    <property type="entry name" value="Por_Secre_tail"/>
    <property type="match status" value="1"/>
</dbReference>
<reference evidence="4 5" key="1">
    <citation type="submission" date="2017-08" db="EMBL/GenBank/DDBJ databases">
        <title>The whole genome shortgun sequences of strain Leeuwenhoekiella nanhaiensis G18 from the South China Sea.</title>
        <authorList>
            <person name="Liu Q."/>
        </authorList>
    </citation>
    <scope>NUCLEOTIDE SEQUENCE [LARGE SCALE GENOMIC DNA]</scope>
    <source>
        <strain evidence="4 5">G18</strain>
    </source>
</reference>
<dbReference type="InterPro" id="IPR017853">
    <property type="entry name" value="GH"/>
</dbReference>
<feature type="domain" description="Fibronectin type-III" evidence="3">
    <location>
        <begin position="1103"/>
        <end position="1191"/>
    </location>
</feature>